<dbReference type="CDD" id="cd00885">
    <property type="entry name" value="cinA"/>
    <property type="match status" value="1"/>
</dbReference>
<name>A0ABT9VV92_9BACI</name>
<dbReference type="Pfam" id="PF02464">
    <property type="entry name" value="CinA"/>
    <property type="match status" value="1"/>
</dbReference>
<comment type="similarity">
    <text evidence="1">Belongs to the CinA family.</text>
</comment>
<sequence>MMMRAEIIAIGTELLLGQIVNTNAQFLSEQLAALGIPVYYHSVVGDNPERLKKQIEISAERSSLLIFTGGLGPTKDDLTKETLAEFVNRKLVLDEAAMNSITQFFSERNVTMTENNKRQAIVLEGSHVLHNETGLAPGMAFQEDETLYMLLPGPPKELRPMFIHFGIPYLSTFLPEKKVVHSKVMRFCGIGESALETELLDLIDQQTSPTIAPLAKDGEVTLRLTSYAKSVSEAEQEMEELVAEIQSRVGPFLYGWNEESLEQVAVNKLQVKGYTVAFAESCTGGLLSSFITRAEGASKVFQGSVVCYSNEIKNRQLNVPQIVLDKEGAVSEKTASIMAQEIRKLYHSDVGISITGVAGPTTQEDKPIGLVFVGFALPDRTFVKELRLGGQRDSIQIRAAKQALYTLIRELDSEQ</sequence>
<dbReference type="NCBIfam" id="TIGR00200">
    <property type="entry name" value="cinA_nterm"/>
    <property type="match status" value="1"/>
</dbReference>
<accession>A0ABT9VV92</accession>
<dbReference type="InterPro" id="IPR008136">
    <property type="entry name" value="CinA_C"/>
</dbReference>
<dbReference type="NCBIfam" id="TIGR00177">
    <property type="entry name" value="molyb_syn"/>
    <property type="match status" value="1"/>
</dbReference>
<organism evidence="3 4">
    <name type="scientific">Caldalkalibacillus horti</name>
    <dbReference type="NCBI Taxonomy" id="77523"/>
    <lineage>
        <taxon>Bacteria</taxon>
        <taxon>Bacillati</taxon>
        <taxon>Bacillota</taxon>
        <taxon>Bacilli</taxon>
        <taxon>Bacillales</taxon>
        <taxon>Bacillaceae</taxon>
        <taxon>Caldalkalibacillus</taxon>
    </lineage>
</organism>
<dbReference type="Gene3D" id="3.30.70.2860">
    <property type="match status" value="1"/>
</dbReference>
<dbReference type="NCBIfam" id="TIGR00199">
    <property type="entry name" value="PncC_domain"/>
    <property type="match status" value="1"/>
</dbReference>
<dbReference type="SUPFAM" id="SSF142433">
    <property type="entry name" value="CinA-like"/>
    <property type="match status" value="1"/>
</dbReference>
<dbReference type="Gene3D" id="3.90.950.20">
    <property type="entry name" value="CinA-like"/>
    <property type="match status" value="1"/>
</dbReference>
<dbReference type="Pfam" id="PF18146">
    <property type="entry name" value="CinA_KH"/>
    <property type="match status" value="1"/>
</dbReference>
<dbReference type="EMBL" id="JAUSTY010000002">
    <property type="protein sequence ID" value="MDQ0164795.1"/>
    <property type="molecule type" value="Genomic_DNA"/>
</dbReference>
<reference evidence="3 4" key="1">
    <citation type="submission" date="2023-07" db="EMBL/GenBank/DDBJ databases">
        <title>Genomic Encyclopedia of Type Strains, Phase IV (KMG-IV): sequencing the most valuable type-strain genomes for metagenomic binning, comparative biology and taxonomic classification.</title>
        <authorList>
            <person name="Goeker M."/>
        </authorList>
    </citation>
    <scope>NUCLEOTIDE SEQUENCE [LARGE SCALE GENOMIC DNA]</scope>
    <source>
        <strain evidence="3 4">DSM 12751</strain>
    </source>
</reference>
<evidence type="ECO:0000313" key="3">
    <source>
        <dbReference type="EMBL" id="MDQ0164795.1"/>
    </source>
</evidence>
<dbReference type="InterPro" id="IPR008135">
    <property type="entry name" value="Competence-induced_CinA"/>
</dbReference>
<keyword evidence="4" id="KW-1185">Reference proteome</keyword>
<dbReference type="InterPro" id="IPR001453">
    <property type="entry name" value="MoaB/Mog_dom"/>
</dbReference>
<keyword evidence="3" id="KW-0378">Hydrolase</keyword>
<dbReference type="HAMAP" id="MF_00226_B">
    <property type="entry name" value="CinA_B"/>
    <property type="match status" value="1"/>
</dbReference>
<dbReference type="InterPro" id="IPR036653">
    <property type="entry name" value="CinA-like_C"/>
</dbReference>
<proteinExistence type="inferred from homology"/>
<dbReference type="InterPro" id="IPR036425">
    <property type="entry name" value="MoaB/Mog-like_dom_sf"/>
</dbReference>
<dbReference type="Pfam" id="PF00994">
    <property type="entry name" value="MoCF_biosynth"/>
    <property type="match status" value="1"/>
</dbReference>
<dbReference type="SUPFAM" id="SSF53218">
    <property type="entry name" value="Molybdenum cofactor biosynthesis proteins"/>
    <property type="match status" value="1"/>
</dbReference>
<dbReference type="Gene3D" id="3.40.980.10">
    <property type="entry name" value="MoaB/Mog-like domain"/>
    <property type="match status" value="1"/>
</dbReference>
<evidence type="ECO:0000259" key="2">
    <source>
        <dbReference type="SMART" id="SM00852"/>
    </source>
</evidence>
<dbReference type="InterPro" id="IPR050101">
    <property type="entry name" value="CinA"/>
</dbReference>
<dbReference type="InterPro" id="IPR041424">
    <property type="entry name" value="CinA_KH"/>
</dbReference>
<evidence type="ECO:0000313" key="4">
    <source>
        <dbReference type="Proteomes" id="UP001235840"/>
    </source>
</evidence>
<dbReference type="SMART" id="SM00852">
    <property type="entry name" value="MoCF_biosynth"/>
    <property type="match status" value="1"/>
</dbReference>
<dbReference type="GO" id="GO:0019159">
    <property type="term" value="F:nicotinamide-nucleotide amidase activity"/>
    <property type="evidence" value="ECO:0007669"/>
    <property type="project" value="UniProtKB-EC"/>
</dbReference>
<dbReference type="PANTHER" id="PTHR13939">
    <property type="entry name" value="NICOTINAMIDE-NUCLEOTIDE AMIDOHYDROLASE PNCC"/>
    <property type="match status" value="1"/>
</dbReference>
<feature type="domain" description="MoaB/Mog" evidence="2">
    <location>
        <begin position="6"/>
        <end position="172"/>
    </location>
</feature>
<dbReference type="PANTHER" id="PTHR13939:SF0">
    <property type="entry name" value="NMN AMIDOHYDROLASE-LIKE PROTEIN YFAY"/>
    <property type="match status" value="1"/>
</dbReference>
<comment type="caution">
    <text evidence="3">The sequence shown here is derived from an EMBL/GenBank/DDBJ whole genome shotgun (WGS) entry which is preliminary data.</text>
</comment>
<evidence type="ECO:0000256" key="1">
    <source>
        <dbReference type="HAMAP-Rule" id="MF_00226"/>
    </source>
</evidence>
<dbReference type="PIRSF" id="PIRSF006728">
    <property type="entry name" value="CinA"/>
    <property type="match status" value="1"/>
</dbReference>
<dbReference type="NCBIfam" id="NF001813">
    <property type="entry name" value="PRK00549.1"/>
    <property type="match status" value="1"/>
</dbReference>
<gene>
    <name evidence="1" type="primary">cinA</name>
    <name evidence="3" type="ORF">J2S11_000695</name>
</gene>
<dbReference type="Proteomes" id="UP001235840">
    <property type="component" value="Unassembled WGS sequence"/>
</dbReference>
<protein>
    <recommendedName>
        <fullName evidence="1">Putative competence-damage inducible protein</fullName>
    </recommendedName>
</protein>